<dbReference type="Pfam" id="PF05491">
    <property type="entry name" value="WHD_RuvB"/>
    <property type="match status" value="1"/>
</dbReference>
<evidence type="ECO:0000313" key="12">
    <source>
        <dbReference type="EMBL" id="PZR78151.1"/>
    </source>
</evidence>
<dbReference type="Gene3D" id="3.40.50.300">
    <property type="entry name" value="P-loop containing nucleotide triphosphate hydrolases"/>
    <property type="match status" value="1"/>
</dbReference>
<dbReference type="Gene3D" id="1.10.8.60">
    <property type="match status" value="1"/>
</dbReference>
<dbReference type="PANTHER" id="PTHR42848:SF1">
    <property type="entry name" value="HOLLIDAY JUNCTION BRANCH MIGRATION COMPLEX SUBUNIT RUVB"/>
    <property type="match status" value="1"/>
</dbReference>
<dbReference type="NCBIfam" id="NF000868">
    <property type="entry name" value="PRK00080.1"/>
    <property type="match status" value="1"/>
</dbReference>
<evidence type="ECO:0000313" key="14">
    <source>
        <dbReference type="Proteomes" id="UP000606991"/>
    </source>
</evidence>
<evidence type="ECO:0000256" key="4">
    <source>
        <dbReference type="ARBA" id="ARBA00022801"/>
    </source>
</evidence>
<dbReference type="GO" id="GO:0016787">
    <property type="term" value="F:hydrolase activity"/>
    <property type="evidence" value="ECO:0007669"/>
    <property type="project" value="UniProtKB-KW"/>
</dbReference>
<dbReference type="HAMAP" id="MF_00016">
    <property type="entry name" value="DNA_HJ_migration_RuvB"/>
    <property type="match status" value="1"/>
</dbReference>
<feature type="region of interest" description="Small ATPAse domain (RuvB-S)" evidence="9">
    <location>
        <begin position="184"/>
        <end position="254"/>
    </location>
</feature>
<comment type="caution">
    <text evidence="12">The sequence shown here is derived from an EMBL/GenBank/DDBJ whole genome shotgun (WGS) entry which is preliminary data.</text>
</comment>
<feature type="binding site" evidence="9">
    <location>
        <position position="312"/>
    </location>
    <ligand>
        <name>DNA</name>
        <dbReference type="ChEBI" id="CHEBI:16991"/>
    </ligand>
</feature>
<keyword evidence="12" id="KW-0347">Helicase</keyword>
<dbReference type="GO" id="GO:0005524">
    <property type="term" value="F:ATP binding"/>
    <property type="evidence" value="ECO:0007669"/>
    <property type="project" value="UniProtKB-UniRule"/>
</dbReference>
<feature type="binding site" evidence="9">
    <location>
        <position position="22"/>
    </location>
    <ligand>
        <name>ATP</name>
        <dbReference type="ChEBI" id="CHEBI:30616"/>
    </ligand>
</feature>
<comment type="catalytic activity">
    <reaction evidence="9">
        <text>ATP + H2O = ADP + phosphate + H(+)</text>
        <dbReference type="Rhea" id="RHEA:13065"/>
        <dbReference type="ChEBI" id="CHEBI:15377"/>
        <dbReference type="ChEBI" id="CHEBI:15378"/>
        <dbReference type="ChEBI" id="CHEBI:30616"/>
        <dbReference type="ChEBI" id="CHEBI:43474"/>
        <dbReference type="ChEBI" id="CHEBI:456216"/>
    </reaction>
</comment>
<organism evidence="12 13">
    <name type="scientific">Candidatus Aeolococcus gillhamiae</name>
    <dbReference type="NCBI Taxonomy" id="3127015"/>
    <lineage>
        <taxon>Bacteria</taxon>
        <taxon>Bacillati</taxon>
        <taxon>Candidatus Dormiibacterota</taxon>
        <taxon>Candidatus Dormibacteria</taxon>
        <taxon>Candidatus Aeolococcales</taxon>
        <taxon>Candidatus Aeolococcaceae</taxon>
        <taxon>Candidatus Aeolococcus</taxon>
    </lineage>
</organism>
<dbReference type="NCBIfam" id="TIGR00635">
    <property type="entry name" value="ruvB"/>
    <property type="match status" value="1"/>
</dbReference>
<comment type="subcellular location">
    <subcellularLocation>
        <location evidence="9">Cytoplasm</location>
    </subcellularLocation>
</comment>
<feature type="domain" description="AAA+ ATPase" evidence="10">
    <location>
        <begin position="53"/>
        <end position="184"/>
    </location>
</feature>
<evidence type="ECO:0000256" key="9">
    <source>
        <dbReference type="HAMAP-Rule" id="MF_00016"/>
    </source>
</evidence>
<dbReference type="InterPro" id="IPR004605">
    <property type="entry name" value="DNA_helicase_Holl-junc_RuvB"/>
</dbReference>
<proteinExistence type="inferred from homology"/>
<dbReference type="GO" id="GO:0006281">
    <property type="term" value="P:DNA repair"/>
    <property type="evidence" value="ECO:0007669"/>
    <property type="project" value="UniProtKB-UniRule"/>
</dbReference>
<dbReference type="GO" id="GO:0006310">
    <property type="term" value="P:DNA recombination"/>
    <property type="evidence" value="ECO:0007669"/>
    <property type="project" value="UniProtKB-UniRule"/>
</dbReference>
<dbReference type="PANTHER" id="PTHR42848">
    <property type="match status" value="1"/>
</dbReference>
<dbReference type="SMART" id="SM00382">
    <property type="entry name" value="AAA"/>
    <property type="match status" value="1"/>
</dbReference>
<dbReference type="SUPFAM" id="SSF46785">
    <property type="entry name" value="Winged helix' DNA-binding domain"/>
    <property type="match status" value="1"/>
</dbReference>
<evidence type="ECO:0000256" key="3">
    <source>
        <dbReference type="ARBA" id="ARBA00022763"/>
    </source>
</evidence>
<evidence type="ECO:0000256" key="2">
    <source>
        <dbReference type="ARBA" id="ARBA00022741"/>
    </source>
</evidence>
<evidence type="ECO:0000256" key="8">
    <source>
        <dbReference type="ARBA" id="ARBA00023204"/>
    </source>
</evidence>
<comment type="function">
    <text evidence="9">The RuvA-RuvB-RuvC complex processes Holliday junction (HJ) DNA during genetic recombination and DNA repair, while the RuvA-RuvB complex plays an important role in the rescue of blocked DNA replication forks via replication fork reversal (RFR). RuvA specifically binds to HJ cruciform DNA, conferring on it an open structure. The RuvB hexamer acts as an ATP-dependent pump, pulling dsDNA into and through the RuvAB complex. RuvB forms 2 homohexamers on either side of HJ DNA bound by 1 or 2 RuvA tetramers; 4 subunits per hexamer contact DNA at a time. Coordinated motions by a converter formed by DNA-disengaged RuvB subunits stimulates ATP hydrolysis and nucleotide exchange. Immobilization of the converter enables RuvB to convert the ATP-contained energy into a lever motion, pulling 2 nucleotides of DNA out of the RuvA tetramer per ATP hydrolyzed, thus driving DNA branch migration. The RuvB motors rotate together with the DNA substrate, which together with the progressing nucleotide cycle form the mechanistic basis for DNA recombination by continuous HJ branch migration. Branch migration allows RuvC to scan DNA until it finds its consensus sequence, where it cleaves and resolves cruciform DNA.</text>
</comment>
<feature type="binding site" evidence="9">
    <location>
        <position position="173"/>
    </location>
    <ligand>
        <name>ATP</name>
        <dbReference type="ChEBI" id="CHEBI:30616"/>
    </ligand>
</feature>
<dbReference type="InterPro" id="IPR041445">
    <property type="entry name" value="AAA_lid_4"/>
</dbReference>
<reference evidence="12 13" key="1">
    <citation type="journal article" date="2017" name="Nature">
        <title>Atmospheric trace gases support primary production in Antarctic desert surface soil.</title>
        <authorList>
            <person name="Ji M."/>
            <person name="Greening C."/>
            <person name="Vanwonterghem I."/>
            <person name="Carere C.R."/>
            <person name="Bay S.K."/>
            <person name="Steen J.A."/>
            <person name="Montgomery K."/>
            <person name="Lines T."/>
            <person name="Beardall J."/>
            <person name="van Dorst J."/>
            <person name="Snape I."/>
            <person name="Stott M.B."/>
            <person name="Hugenholtz P."/>
            <person name="Ferrari B.C."/>
        </authorList>
    </citation>
    <scope>NUCLEOTIDE SEQUENCE [LARGE SCALE GENOMIC DNA]</scope>
    <source>
        <strain evidence="12">RRmetagenome_bin12</strain>
    </source>
</reference>
<feature type="region of interest" description="Large ATPase domain (RuvB-L)" evidence="9">
    <location>
        <begin position="3"/>
        <end position="183"/>
    </location>
</feature>
<dbReference type="InterPro" id="IPR008824">
    <property type="entry name" value="RuvB-like_N"/>
</dbReference>
<feature type="binding site" evidence="9">
    <location>
        <position position="23"/>
    </location>
    <ligand>
        <name>ATP</name>
        <dbReference type="ChEBI" id="CHEBI:30616"/>
    </ligand>
</feature>
<evidence type="ECO:0000313" key="13">
    <source>
        <dbReference type="Proteomes" id="UP000248724"/>
    </source>
</evidence>
<dbReference type="RefSeq" id="WP_337310723.1">
    <property type="nucleotide sequence ID" value="NZ_JAEKNS010000069.1"/>
</dbReference>
<keyword evidence="3 9" id="KW-0227">DNA damage</keyword>
<dbReference type="GO" id="GO:0000400">
    <property type="term" value="F:four-way junction DNA binding"/>
    <property type="evidence" value="ECO:0007669"/>
    <property type="project" value="UniProtKB-UniRule"/>
</dbReference>
<dbReference type="InterPro" id="IPR027417">
    <property type="entry name" value="P-loop_NTPase"/>
</dbReference>
<evidence type="ECO:0000256" key="5">
    <source>
        <dbReference type="ARBA" id="ARBA00022840"/>
    </source>
</evidence>
<dbReference type="InterPro" id="IPR003593">
    <property type="entry name" value="AAA+_ATPase"/>
</dbReference>
<dbReference type="GO" id="GO:0009378">
    <property type="term" value="F:four-way junction helicase activity"/>
    <property type="evidence" value="ECO:0007669"/>
    <property type="project" value="InterPro"/>
</dbReference>
<keyword evidence="7 9" id="KW-0233">DNA recombination</keyword>
<accession>A0A934N531</accession>
<comment type="similarity">
    <text evidence="9">Belongs to the RuvB family.</text>
</comment>
<dbReference type="InterPro" id="IPR036390">
    <property type="entry name" value="WH_DNA-bd_sf"/>
</dbReference>
<dbReference type="Pfam" id="PF05496">
    <property type="entry name" value="RuvB_N"/>
    <property type="match status" value="1"/>
</dbReference>
<comment type="caution">
    <text evidence="9">Lacks conserved residue(s) required for the propagation of feature annotation.</text>
</comment>
<feature type="binding site" evidence="9">
    <location>
        <position position="64"/>
    </location>
    <ligand>
        <name>ATP</name>
        <dbReference type="ChEBI" id="CHEBI:30616"/>
    </ligand>
</feature>
<feature type="binding site" evidence="9">
    <location>
        <position position="183"/>
    </location>
    <ligand>
        <name>ATP</name>
        <dbReference type="ChEBI" id="CHEBI:30616"/>
    </ligand>
</feature>
<keyword evidence="5 9" id="KW-0067">ATP-binding</keyword>
<dbReference type="Proteomes" id="UP000606991">
    <property type="component" value="Unassembled WGS sequence"/>
</dbReference>
<feature type="binding site" evidence="9">
    <location>
        <position position="220"/>
    </location>
    <ligand>
        <name>ATP</name>
        <dbReference type="ChEBI" id="CHEBI:30616"/>
    </ligand>
</feature>
<keyword evidence="6 9" id="KW-0238">DNA-binding</keyword>
<dbReference type="Pfam" id="PF17864">
    <property type="entry name" value="AAA_lid_4"/>
    <property type="match status" value="1"/>
</dbReference>
<feature type="binding site" evidence="9">
    <location>
        <position position="68"/>
    </location>
    <ligand>
        <name>Mg(2+)</name>
        <dbReference type="ChEBI" id="CHEBI:18420"/>
    </ligand>
</feature>
<dbReference type="SUPFAM" id="SSF52540">
    <property type="entry name" value="P-loop containing nucleoside triphosphate hydrolases"/>
    <property type="match status" value="1"/>
</dbReference>
<dbReference type="InterPro" id="IPR008823">
    <property type="entry name" value="RuvB_wg_C"/>
</dbReference>
<feature type="binding site" evidence="9">
    <location>
        <position position="67"/>
    </location>
    <ligand>
        <name>ATP</name>
        <dbReference type="ChEBI" id="CHEBI:30616"/>
    </ligand>
</feature>
<evidence type="ECO:0000259" key="10">
    <source>
        <dbReference type="SMART" id="SM00382"/>
    </source>
</evidence>
<reference evidence="12" key="2">
    <citation type="submission" date="2018-05" db="EMBL/GenBank/DDBJ databases">
        <authorList>
            <person name="Ferrari B."/>
        </authorList>
    </citation>
    <scope>NUCLEOTIDE SEQUENCE</scope>
    <source>
        <strain evidence="12">RRmetagenome_bin12</strain>
    </source>
</reference>
<dbReference type="InterPro" id="IPR036388">
    <property type="entry name" value="WH-like_DNA-bd_sf"/>
</dbReference>
<dbReference type="AlphaFoldDB" id="A0A2W6AK76"/>
<evidence type="ECO:0000256" key="6">
    <source>
        <dbReference type="ARBA" id="ARBA00023125"/>
    </source>
</evidence>
<dbReference type="Proteomes" id="UP000248724">
    <property type="component" value="Unassembled WGS sequence"/>
</dbReference>
<feature type="binding site" evidence="9">
    <location>
        <position position="68"/>
    </location>
    <ligand>
        <name>ATP</name>
        <dbReference type="ChEBI" id="CHEBI:30616"/>
    </ligand>
</feature>
<evidence type="ECO:0000313" key="11">
    <source>
        <dbReference type="EMBL" id="MBJ7594483.1"/>
    </source>
</evidence>
<evidence type="ECO:0000256" key="7">
    <source>
        <dbReference type="ARBA" id="ARBA00023172"/>
    </source>
</evidence>
<keyword evidence="1 9" id="KW-0963">Cytoplasm</keyword>
<reference evidence="11 14" key="3">
    <citation type="submission" date="2020-10" db="EMBL/GenBank/DDBJ databases">
        <title>Ca. Dormibacterota MAGs.</title>
        <authorList>
            <person name="Montgomery K."/>
        </authorList>
    </citation>
    <scope>NUCLEOTIDE SEQUENCE [LARGE SCALE GENOMIC DNA]</scope>
    <source>
        <strain evidence="11">SC8812_S17_18</strain>
    </source>
</reference>
<comment type="subunit">
    <text evidence="9">Homohexamer. Forms an RuvA(8)-RuvB(12)-Holliday junction (HJ) complex. HJ DNA is sandwiched between 2 RuvA tetramers; dsDNA enters through RuvA and exits via RuvB. An RuvB hexamer assembles on each DNA strand where it exits the tetramer. Each RuvB hexamer is contacted by two RuvA subunits (via domain III) on 2 adjacent RuvB subunits; this complex drives branch migration. In the full resolvosome a probable DNA-RuvA(4)-RuvB(12)-RuvC(2) complex forms which resolves the HJ.</text>
</comment>
<feature type="region of interest" description="Head domain (RuvB-H)" evidence="9">
    <location>
        <begin position="257"/>
        <end position="347"/>
    </location>
</feature>
<dbReference type="GO" id="GO:0048476">
    <property type="term" value="C:Holliday junction resolvase complex"/>
    <property type="evidence" value="ECO:0007669"/>
    <property type="project" value="UniProtKB-UniRule"/>
</dbReference>
<keyword evidence="4 9" id="KW-0378">Hydrolase</keyword>
<dbReference type="EMBL" id="JAEKNS010000069">
    <property type="protein sequence ID" value="MBJ7594483.1"/>
    <property type="molecule type" value="Genomic_DNA"/>
</dbReference>
<dbReference type="EMBL" id="QHBU01000268">
    <property type="protein sequence ID" value="PZR78151.1"/>
    <property type="molecule type" value="Genomic_DNA"/>
</dbReference>
<keyword evidence="8 9" id="KW-0234">DNA repair</keyword>
<dbReference type="CDD" id="cd00009">
    <property type="entry name" value="AAA"/>
    <property type="match status" value="1"/>
</dbReference>
<evidence type="ECO:0000256" key="1">
    <source>
        <dbReference type="ARBA" id="ARBA00022490"/>
    </source>
</evidence>
<gene>
    <name evidence="9 11" type="primary">ruvB</name>
    <name evidence="12" type="ORF">DLM65_13845</name>
    <name evidence="11" type="ORF">JF886_06395</name>
</gene>
<dbReference type="GO" id="GO:0005737">
    <property type="term" value="C:cytoplasm"/>
    <property type="evidence" value="ECO:0007669"/>
    <property type="project" value="UniProtKB-SubCell"/>
</dbReference>
<feature type="binding site" evidence="9">
    <location>
        <position position="69"/>
    </location>
    <ligand>
        <name>ATP</name>
        <dbReference type="ChEBI" id="CHEBI:30616"/>
    </ligand>
</feature>
<feature type="binding site" evidence="9">
    <location>
        <position position="317"/>
    </location>
    <ligand>
        <name>DNA</name>
        <dbReference type="ChEBI" id="CHEBI:16991"/>
    </ligand>
</feature>
<dbReference type="EC" id="3.6.4.-" evidence="9"/>
<name>A0A2W6AK76_9BACT</name>
<protein>
    <recommendedName>
        <fullName evidence="9">Holliday junction branch migration complex subunit RuvB</fullName>
        <ecNumber evidence="9">3.6.4.-</ecNumber>
    </recommendedName>
</protein>
<keyword evidence="2 9" id="KW-0547">Nucleotide-binding</keyword>
<dbReference type="Gene3D" id="1.10.10.10">
    <property type="entry name" value="Winged helix-like DNA-binding domain superfamily/Winged helix DNA-binding domain"/>
    <property type="match status" value="1"/>
</dbReference>
<comment type="domain">
    <text evidence="9">Has 3 domains, the large (RuvB-L) and small ATPase (RuvB-S) domains and the C-terminal head (RuvB-H) domain. The head domain binds DNA, while the ATPase domains jointly bind ATP, ADP or are empty depending on the state of the subunit in the translocation cycle. During a single DNA translocation step the structure of each domain remains the same, but their relative positions change.</text>
</comment>
<sequence>MDESRVVTPLEVEEEHAAEVALRPQRLEDFVGQAGIHEQVRVLVEAARGRGEALDHILLYGPPGLGKTTLAQIIATEMGVQARLTSGPALEHQGMLASILTSLNDRDVFFIDEVHRLNHAVEEALYPAMEDLAFDFVAGRGAGAQTLRLSLNRFTVIAATTRAGALGGPLRDRFGVTFRLDYYDVGELTDIIRRSARLLKIPIDDDGAALLAARARGTPRVANRLLRRARDYAQVRAAGHIDVAAATAALDMLGIDAAGLDEMDRRVLAALCGPLRGHPVGVQTIAVSVQEEPETIEDVVEPYLIRLGMLARTPRGRVPTAGAYQHLGLPVPAGTVGADDTQSSLFA</sequence>
<accession>A0A2W6AK76</accession>